<dbReference type="NCBIfam" id="TIGR00481">
    <property type="entry name" value="YbhB/YbcL family Raf kinase inhibitor-like protein"/>
    <property type="match status" value="1"/>
</dbReference>
<dbReference type="PROSITE" id="PS51257">
    <property type="entry name" value="PROKAR_LIPOPROTEIN"/>
    <property type="match status" value="1"/>
</dbReference>
<proteinExistence type="predicted"/>
<dbReference type="InterPro" id="IPR036610">
    <property type="entry name" value="PEBP-like_sf"/>
</dbReference>
<dbReference type="InterPro" id="IPR005247">
    <property type="entry name" value="YbhB_YbcL/LppC-like"/>
</dbReference>
<evidence type="ECO:0000256" key="1">
    <source>
        <dbReference type="SAM" id="SignalP"/>
    </source>
</evidence>
<feature type="signal peptide" evidence="1">
    <location>
        <begin position="1"/>
        <end position="24"/>
    </location>
</feature>
<gene>
    <name evidence="2" type="ORF">I8J34_18450</name>
</gene>
<keyword evidence="3" id="KW-1185">Reference proteome</keyword>
<evidence type="ECO:0000313" key="3">
    <source>
        <dbReference type="Proteomes" id="UP000694660"/>
    </source>
</evidence>
<reference evidence="3" key="1">
    <citation type="journal article" date="2022" name="ISME J.">
        <title>Genetic and phylogenetic analysis of dissimilatory iodate-reducing bacteria identifies potential niches across the world's oceans.</title>
        <authorList>
            <person name="Reyes-Umana V."/>
            <person name="Henning Z."/>
            <person name="Lee K."/>
            <person name="Barnum T.P."/>
            <person name="Coates J.D."/>
        </authorList>
    </citation>
    <scope>NUCLEOTIDE SEQUENCE [LARGE SCALE GENOMIC DNA]</scope>
    <source>
        <strain evidence="3">IR12</strain>
    </source>
</reference>
<accession>A0A944DF81</accession>
<dbReference type="EMBL" id="JAEKFT010000025">
    <property type="protein sequence ID" value="MBT0963167.1"/>
    <property type="molecule type" value="Genomic_DNA"/>
</dbReference>
<feature type="chain" id="PRO_5037255326" evidence="1">
    <location>
        <begin position="25"/>
        <end position="186"/>
    </location>
</feature>
<dbReference type="PANTHER" id="PTHR30289">
    <property type="entry name" value="UNCHARACTERIZED PROTEIN YBCL-RELATED"/>
    <property type="match status" value="1"/>
</dbReference>
<dbReference type="SUPFAM" id="SSF49777">
    <property type="entry name" value="PEBP-like"/>
    <property type="match status" value="1"/>
</dbReference>
<keyword evidence="1" id="KW-0732">Signal</keyword>
<dbReference type="RefSeq" id="WP_214363103.1">
    <property type="nucleotide sequence ID" value="NZ_JAEKFT010000025.1"/>
</dbReference>
<dbReference type="Pfam" id="PF01161">
    <property type="entry name" value="PBP"/>
    <property type="match status" value="1"/>
</dbReference>
<dbReference type="CDD" id="cd00865">
    <property type="entry name" value="PEBP_bact_arch"/>
    <property type="match status" value="1"/>
</dbReference>
<dbReference type="InterPro" id="IPR008914">
    <property type="entry name" value="PEBP"/>
</dbReference>
<dbReference type="Proteomes" id="UP000694660">
    <property type="component" value="Unassembled WGS sequence"/>
</dbReference>
<dbReference type="Gene3D" id="3.90.280.10">
    <property type="entry name" value="PEBP-like"/>
    <property type="match status" value="1"/>
</dbReference>
<evidence type="ECO:0000313" key="2">
    <source>
        <dbReference type="EMBL" id="MBT0963167.1"/>
    </source>
</evidence>
<dbReference type="AlphaFoldDB" id="A0A944DF81"/>
<dbReference type="PANTHER" id="PTHR30289:SF1">
    <property type="entry name" value="PEBP (PHOSPHATIDYLETHANOLAMINE-BINDING PROTEIN) FAMILY PROTEIN"/>
    <property type="match status" value="1"/>
</dbReference>
<comment type="caution">
    <text evidence="2">The sequence shown here is derived from an EMBL/GenBank/DDBJ whole genome shotgun (WGS) entry which is preliminary data.</text>
</comment>
<organism evidence="2 3">
    <name type="scientific">Denitromonas iodatirespirans</name>
    <dbReference type="NCBI Taxonomy" id="2795389"/>
    <lineage>
        <taxon>Bacteria</taxon>
        <taxon>Pseudomonadati</taxon>
        <taxon>Pseudomonadota</taxon>
        <taxon>Betaproteobacteria</taxon>
        <taxon>Rhodocyclales</taxon>
        <taxon>Zoogloeaceae</taxon>
        <taxon>Denitromonas</taxon>
    </lineage>
</organism>
<sequence>MISKTRLVHSLAAAALIASGAACADGFTLTSPDVAEGARMSEQQVFKGFGCDGGNVSPALTWRNPPAGTQSYALTMYDPDAPTGSGWWHWVVVNLPAQTLALPAGAGTAPGKLPEGARQIGTDFGAPSYGGPCPPVGHGTHRYVFTVYALKTSHLDLPANATAALAGFMMRANSLGSASLTATYSR</sequence>
<protein>
    <submittedName>
        <fullName evidence="2">YbhB/YbcL family Raf kinase inhibitor-like protein</fullName>
    </submittedName>
</protein>
<name>A0A944DF81_DENI1</name>